<protein>
    <submittedName>
        <fullName evidence="2">Uncharacterized protein RGD1311142_predicted</fullName>
    </submittedName>
</protein>
<sequence>MLGQEGWKGTSFMPQRPDSTRRSQNSGGSDSAKILPDHQRTRNQASSAQSQRDGFLNLIKIRLLRT</sequence>
<organism evidence="2 3">
    <name type="scientific">Rattus norvegicus</name>
    <name type="common">Rat</name>
    <dbReference type="NCBI Taxonomy" id="10116"/>
    <lineage>
        <taxon>Eukaryota</taxon>
        <taxon>Metazoa</taxon>
        <taxon>Chordata</taxon>
        <taxon>Craniata</taxon>
        <taxon>Vertebrata</taxon>
        <taxon>Euteleostomi</taxon>
        <taxon>Mammalia</taxon>
        <taxon>Eutheria</taxon>
        <taxon>Euarchontoglires</taxon>
        <taxon>Glires</taxon>
        <taxon>Rodentia</taxon>
        <taxon>Myomorpha</taxon>
        <taxon>Muroidea</taxon>
        <taxon>Muridae</taxon>
        <taxon>Murinae</taxon>
        <taxon>Rattus</taxon>
    </lineage>
</organism>
<dbReference type="EMBL" id="CH473979">
    <property type="protein sequence ID" value="EDM07483.1"/>
    <property type="molecule type" value="Genomic_DNA"/>
</dbReference>
<feature type="region of interest" description="Disordered" evidence="1">
    <location>
        <begin position="1"/>
        <end position="52"/>
    </location>
</feature>
<evidence type="ECO:0000256" key="1">
    <source>
        <dbReference type="SAM" id="MobiDB-lite"/>
    </source>
</evidence>
<evidence type="ECO:0000313" key="3">
    <source>
        <dbReference type="Proteomes" id="UP000234681"/>
    </source>
</evidence>
<feature type="non-terminal residue" evidence="2">
    <location>
        <position position="66"/>
    </location>
</feature>
<name>A6JAQ3_RAT</name>
<gene>
    <name evidence="2" type="primary">RGD1311142_predicted</name>
    <name evidence="2" type="ORF">rCG_54625</name>
</gene>
<feature type="compositionally biased region" description="Polar residues" evidence="1">
    <location>
        <begin position="42"/>
        <end position="52"/>
    </location>
</feature>
<evidence type="ECO:0000313" key="2">
    <source>
        <dbReference type="EMBL" id="EDM07483.1"/>
    </source>
</evidence>
<dbReference type="AlphaFoldDB" id="A6JAQ3"/>
<proteinExistence type="predicted"/>
<accession>A6JAQ3</accession>
<dbReference type="Proteomes" id="UP000234681">
    <property type="component" value="Chromosome 1"/>
</dbReference>
<reference evidence="2 3" key="1">
    <citation type="submission" date="2005-09" db="EMBL/GenBank/DDBJ databases">
        <authorList>
            <person name="Mural R.J."/>
            <person name="Li P.W."/>
            <person name="Adams M.D."/>
            <person name="Amanatides P.G."/>
            <person name="Baden-Tillson H."/>
            <person name="Barnstead M."/>
            <person name="Chin S.H."/>
            <person name="Dew I."/>
            <person name="Evans C.A."/>
            <person name="Ferriera S."/>
            <person name="Flanigan M."/>
            <person name="Fosler C."/>
            <person name="Glodek A."/>
            <person name="Gu Z."/>
            <person name="Holt R.A."/>
            <person name="Jennings D."/>
            <person name="Kraft C.L."/>
            <person name="Lu F."/>
            <person name="Nguyen T."/>
            <person name="Nusskern D.R."/>
            <person name="Pfannkoch C.M."/>
            <person name="Sitter C."/>
            <person name="Sutton G.G."/>
            <person name="Venter J.C."/>
            <person name="Wang Z."/>
            <person name="Woodage T."/>
            <person name="Zheng X.H."/>
            <person name="Zhong F."/>
        </authorList>
    </citation>
    <scope>NUCLEOTIDE SEQUENCE [LARGE SCALE GENOMIC DNA]</scope>
    <source>
        <strain>BN</strain>
        <strain evidence="3">Sprague-Dawley</strain>
    </source>
</reference>